<dbReference type="InterPro" id="IPR027417">
    <property type="entry name" value="P-loop_NTPase"/>
</dbReference>
<dbReference type="EMBL" id="JAGPNK010000003">
    <property type="protein sequence ID" value="KAH7324466.1"/>
    <property type="molecule type" value="Genomic_DNA"/>
</dbReference>
<dbReference type="PANTHER" id="PTHR46082:SF6">
    <property type="entry name" value="AAA+ ATPASE DOMAIN-CONTAINING PROTEIN-RELATED"/>
    <property type="match status" value="1"/>
</dbReference>
<dbReference type="InterPro" id="IPR002182">
    <property type="entry name" value="NB-ARC"/>
</dbReference>
<dbReference type="PANTHER" id="PTHR46082">
    <property type="entry name" value="ATP/GTP-BINDING PROTEIN-RELATED"/>
    <property type="match status" value="1"/>
</dbReference>
<dbReference type="OrthoDB" id="626167at2759"/>
<feature type="domain" description="NB-ARC" evidence="1">
    <location>
        <begin position="348"/>
        <end position="508"/>
    </location>
</feature>
<dbReference type="Pfam" id="PF13374">
    <property type="entry name" value="TPR_10"/>
    <property type="match status" value="1"/>
</dbReference>
<dbReference type="InterPro" id="IPR019734">
    <property type="entry name" value="TPR_rpt"/>
</dbReference>
<keyword evidence="3" id="KW-1185">Reference proteome</keyword>
<dbReference type="Gene3D" id="3.40.50.1580">
    <property type="entry name" value="Nucleoside phosphorylase domain"/>
    <property type="match status" value="1"/>
</dbReference>
<dbReference type="InterPro" id="IPR035994">
    <property type="entry name" value="Nucleoside_phosphorylase_sf"/>
</dbReference>
<dbReference type="Gene3D" id="1.25.40.10">
    <property type="entry name" value="Tetratricopeptide repeat domain"/>
    <property type="match status" value="1"/>
</dbReference>
<dbReference type="GO" id="GO:0003824">
    <property type="term" value="F:catalytic activity"/>
    <property type="evidence" value="ECO:0007669"/>
    <property type="project" value="InterPro"/>
</dbReference>
<reference evidence="2" key="1">
    <citation type="journal article" date="2021" name="Nat. Commun.">
        <title>Genetic determinants of endophytism in the Arabidopsis root mycobiome.</title>
        <authorList>
            <person name="Mesny F."/>
            <person name="Miyauchi S."/>
            <person name="Thiergart T."/>
            <person name="Pickel B."/>
            <person name="Atanasova L."/>
            <person name="Karlsson M."/>
            <person name="Huettel B."/>
            <person name="Barry K.W."/>
            <person name="Haridas S."/>
            <person name="Chen C."/>
            <person name="Bauer D."/>
            <person name="Andreopoulos W."/>
            <person name="Pangilinan J."/>
            <person name="LaButti K."/>
            <person name="Riley R."/>
            <person name="Lipzen A."/>
            <person name="Clum A."/>
            <person name="Drula E."/>
            <person name="Henrissat B."/>
            <person name="Kohler A."/>
            <person name="Grigoriev I.V."/>
            <person name="Martin F.M."/>
            <person name="Hacquard S."/>
        </authorList>
    </citation>
    <scope>NUCLEOTIDE SEQUENCE</scope>
    <source>
        <strain evidence="2">MPI-CAGE-CH-0235</strain>
    </source>
</reference>
<name>A0A8K0WTP8_9HYPO</name>
<dbReference type="SUPFAM" id="SSF52540">
    <property type="entry name" value="P-loop containing nucleoside triphosphate hydrolases"/>
    <property type="match status" value="1"/>
</dbReference>
<dbReference type="SUPFAM" id="SSF48452">
    <property type="entry name" value="TPR-like"/>
    <property type="match status" value="2"/>
</dbReference>
<dbReference type="GO" id="GO:0043531">
    <property type="term" value="F:ADP binding"/>
    <property type="evidence" value="ECO:0007669"/>
    <property type="project" value="InterPro"/>
</dbReference>
<dbReference type="Gene3D" id="3.40.50.300">
    <property type="entry name" value="P-loop containing nucleotide triphosphate hydrolases"/>
    <property type="match status" value="1"/>
</dbReference>
<dbReference type="Proteomes" id="UP000813444">
    <property type="component" value="Unassembled WGS sequence"/>
</dbReference>
<dbReference type="InterPro" id="IPR011990">
    <property type="entry name" value="TPR-like_helical_dom_sf"/>
</dbReference>
<dbReference type="GO" id="GO:0009116">
    <property type="term" value="P:nucleoside metabolic process"/>
    <property type="evidence" value="ECO:0007669"/>
    <property type="project" value="InterPro"/>
</dbReference>
<protein>
    <recommendedName>
        <fullName evidence="1">NB-ARC domain-containing protein</fullName>
    </recommendedName>
</protein>
<dbReference type="Pfam" id="PF00931">
    <property type="entry name" value="NB-ARC"/>
    <property type="match status" value="1"/>
</dbReference>
<dbReference type="SUPFAM" id="SSF53167">
    <property type="entry name" value="Purine and uridine phosphorylases"/>
    <property type="match status" value="1"/>
</dbReference>
<organism evidence="2 3">
    <name type="scientific">Stachybotrys elegans</name>
    <dbReference type="NCBI Taxonomy" id="80388"/>
    <lineage>
        <taxon>Eukaryota</taxon>
        <taxon>Fungi</taxon>
        <taxon>Dikarya</taxon>
        <taxon>Ascomycota</taxon>
        <taxon>Pezizomycotina</taxon>
        <taxon>Sordariomycetes</taxon>
        <taxon>Hypocreomycetidae</taxon>
        <taxon>Hypocreales</taxon>
        <taxon>Stachybotryaceae</taxon>
        <taxon>Stachybotrys</taxon>
    </lineage>
</organism>
<comment type="caution">
    <text evidence="2">The sequence shown here is derived from an EMBL/GenBank/DDBJ whole genome shotgun (WGS) entry which is preliminary data.</text>
</comment>
<dbReference type="Pfam" id="PF13424">
    <property type="entry name" value="TPR_12"/>
    <property type="match status" value="2"/>
</dbReference>
<dbReference type="SMART" id="SM00028">
    <property type="entry name" value="TPR"/>
    <property type="match status" value="4"/>
</dbReference>
<gene>
    <name evidence="2" type="ORF">B0I35DRAFT_348194</name>
</gene>
<dbReference type="InterPro" id="IPR053137">
    <property type="entry name" value="NLR-like"/>
</dbReference>
<evidence type="ECO:0000313" key="2">
    <source>
        <dbReference type="EMBL" id="KAH7324466.1"/>
    </source>
</evidence>
<proteinExistence type="predicted"/>
<dbReference type="AlphaFoldDB" id="A0A8K0WTP8"/>
<evidence type="ECO:0000313" key="3">
    <source>
        <dbReference type="Proteomes" id="UP000813444"/>
    </source>
</evidence>
<accession>A0A8K0WTP8</accession>
<sequence>MPSSGDKGKVTVAWIAPMALELTPAIALLEERKYLFVDNTGYNIGRIGDHWVTMVVCPRIGTHPAATVLANAKNHFPNLRHILVVGIAGGVPSYGLDCNQIVLGDVVVSFPQGSEGGVKHYEFGAWQADGFSHSGHTLHPSDALLMAVNNLRAVHMTRQGTQMPLFLQEIRKNLSDLEVSEFSDPGYDEDHLYPDDYLHQDDQKLCEGLCDTAKRISRADRGIKAKRSQDTPRIHYGNIGSANALMMSSELRNKLHNHSQVICFEMESAGVIGSHQALVIRGVSDYSDSHKNKRWQKYAAATASAYAKELLRLVPPAEQMPLEEPSTRRKGSTYFIPRWKKQQFVGREEVLETLKKKLIREDPRSAQLVAVTGLGGVGKTQVALQMAVWVKENKPNWSVFWLPALSMAAFDQACMALAGELNIRDPKEDPKETVKRYLRSAELGRCLIIVDNADDMNMLEAVVGYLPEENVPILFTTRFRDVAFEAVGDEDGNVVVLESMSTKESQLLWDRLAPTTPAEDMPSVKEILRELAYLPLAIQQAAAFINRNPITVSKYLSLLVTTEDEMVSALSSQFNDPTPYRKTPSAVARTWTISFEQIRDTDKAAADLLSFLSLIEPRAIPHDILPKPTTEAELRRAIGTLLGYAFIQKRENNPEEYGGECLYDMHRLVHLGARIWVTEKLSLSDIRHAAVLHLAEVFPEPVWENRERWRPKMPHALKLLAVDGIYEPEEGGHDAGGLGCEVAGCLFQDGRYQEAVNLLEPAVEATNRLPEEDSDRLLWQHTLGRAYVENRQTPKAIKLLEHVVEVEGRLLSEEEPGRLASQHELARAYHDNCQHPEAMKLLEHIVAIQDRVLPQEHLNRLASQRMLGQAYLDTGQIPEAIKLLEHVVAVQVRLLPQDHPEQLVSQHELGRAYLNNGQIPEAIKLLEHVVTVESGLPKPPSNHQLSRDALAEAYGMLARKMDSS</sequence>
<evidence type="ECO:0000259" key="1">
    <source>
        <dbReference type="Pfam" id="PF00931"/>
    </source>
</evidence>